<evidence type="ECO:0000256" key="2">
    <source>
        <dbReference type="ARBA" id="ARBA00022840"/>
    </source>
</evidence>
<protein>
    <submittedName>
        <fullName evidence="12">Two-component system, repressor protein LuxO</fullName>
    </submittedName>
</protein>
<evidence type="ECO:0000256" key="8">
    <source>
        <dbReference type="PROSITE-ProRule" id="PRU00169"/>
    </source>
</evidence>
<evidence type="ECO:0000256" key="1">
    <source>
        <dbReference type="ARBA" id="ARBA00022741"/>
    </source>
</evidence>
<dbReference type="Proteomes" id="UP000199071">
    <property type="component" value="Unassembled WGS sequence"/>
</dbReference>
<dbReference type="Pfam" id="PF00158">
    <property type="entry name" value="Sigma54_activat"/>
    <property type="match status" value="1"/>
</dbReference>
<dbReference type="Pfam" id="PF25601">
    <property type="entry name" value="AAA_lid_14"/>
    <property type="match status" value="1"/>
</dbReference>
<dbReference type="PANTHER" id="PTHR32071:SF117">
    <property type="entry name" value="PTS-DEPENDENT DIHYDROXYACETONE KINASE OPERON REGULATORY PROTEIN-RELATED"/>
    <property type="match status" value="1"/>
</dbReference>
<evidence type="ECO:0000256" key="4">
    <source>
        <dbReference type="ARBA" id="ARBA00023015"/>
    </source>
</evidence>
<name>A0A1G6C4Z0_9HYPH</name>
<reference evidence="12 13" key="1">
    <citation type="submission" date="2016-10" db="EMBL/GenBank/DDBJ databases">
        <authorList>
            <person name="de Groot N.N."/>
        </authorList>
    </citation>
    <scope>NUCLEOTIDE SEQUENCE [LARGE SCALE GENOMIC DNA]</scope>
    <source>
        <strain evidence="12 13">ATCC 35022</strain>
    </source>
</reference>
<evidence type="ECO:0000256" key="9">
    <source>
        <dbReference type="SAM" id="MobiDB-lite"/>
    </source>
</evidence>
<evidence type="ECO:0000256" key="3">
    <source>
        <dbReference type="ARBA" id="ARBA00023012"/>
    </source>
</evidence>
<dbReference type="PROSITE" id="PS00676">
    <property type="entry name" value="SIGMA54_INTERACT_2"/>
    <property type="match status" value="1"/>
</dbReference>
<feature type="domain" description="Sigma-54 factor interaction" evidence="10">
    <location>
        <begin position="164"/>
        <end position="393"/>
    </location>
</feature>
<dbReference type="FunFam" id="3.40.50.300:FF:000006">
    <property type="entry name" value="DNA-binding transcriptional regulator NtrC"/>
    <property type="match status" value="1"/>
</dbReference>
<keyword evidence="5" id="KW-0238">DNA-binding</keyword>
<dbReference type="Gene3D" id="3.40.50.2300">
    <property type="match status" value="1"/>
</dbReference>
<evidence type="ECO:0000256" key="7">
    <source>
        <dbReference type="ARBA" id="ARBA00023163"/>
    </source>
</evidence>
<keyword evidence="1" id="KW-0547">Nucleotide-binding</keyword>
<dbReference type="PROSITE" id="PS50045">
    <property type="entry name" value="SIGMA54_INTERACT_4"/>
    <property type="match status" value="1"/>
</dbReference>
<dbReference type="InterPro" id="IPR001789">
    <property type="entry name" value="Sig_transdc_resp-reg_receiver"/>
</dbReference>
<dbReference type="GO" id="GO:0000160">
    <property type="term" value="P:phosphorelay signal transduction system"/>
    <property type="evidence" value="ECO:0007669"/>
    <property type="project" value="UniProtKB-KW"/>
</dbReference>
<accession>A0A1G6C4Z0</accession>
<dbReference type="Pfam" id="PF00072">
    <property type="entry name" value="Response_reg"/>
    <property type="match status" value="1"/>
</dbReference>
<evidence type="ECO:0000259" key="11">
    <source>
        <dbReference type="PROSITE" id="PS50110"/>
    </source>
</evidence>
<evidence type="ECO:0000313" key="13">
    <source>
        <dbReference type="Proteomes" id="UP000199071"/>
    </source>
</evidence>
<evidence type="ECO:0000256" key="5">
    <source>
        <dbReference type="ARBA" id="ARBA00023125"/>
    </source>
</evidence>
<dbReference type="InterPro" id="IPR025944">
    <property type="entry name" value="Sigma_54_int_dom_CS"/>
</dbReference>
<keyword evidence="7" id="KW-0804">Transcription</keyword>
<dbReference type="Gene3D" id="3.40.50.300">
    <property type="entry name" value="P-loop containing nucleotide triphosphate hydrolases"/>
    <property type="match status" value="1"/>
</dbReference>
<keyword evidence="13" id="KW-1185">Reference proteome</keyword>
<dbReference type="InterPro" id="IPR002078">
    <property type="entry name" value="Sigma_54_int"/>
</dbReference>
<sequence>MVNDNHRQDTIDVYIVDADAAQRRVLAGLIAGSGADRYQAVPCATSEEALAAGCDSSRAIMLADIDTIGGAGHIAKMAGASSRVIATSAAGSLNVAVAAVKAGAFDFLPKPIGAKALLQGLEAAVSSWNGCVETTASADTPARPSRPSAPSTTAASEEADFAGFVGRSPAMHAVYEQIRRMAPSRAPVFITGESGTGKEVAAEAIHRHAGAGDRPFVALNCSAIPRELMESEIFGHVRGAFTGASDNRAGAAELANGGTLFLDELAEMDLGLQAKLLRFIQTGSFRRVGGNELKKVDVRIVSATNRDPFAEVEAGRFRADLFYRLHVLPIALPPLRDRGEDILPLAEAFLRRYAREEGRGFRGFDGEAAALIRLCAWPGNVRQLQNVVRRIVVLHDGSEATAAMLPPDLTGNVPLAPSPVTAGLHPARTPDAIVPYRDQERLIIELALAAFDGNIPRAAAALEISASTIYRKRQTWLDRLSA</sequence>
<dbReference type="InterPro" id="IPR058031">
    <property type="entry name" value="AAA_lid_NorR"/>
</dbReference>
<dbReference type="InterPro" id="IPR003593">
    <property type="entry name" value="AAA+_ATPase"/>
</dbReference>
<dbReference type="AlphaFoldDB" id="A0A1G6C4Z0"/>
<evidence type="ECO:0000259" key="10">
    <source>
        <dbReference type="PROSITE" id="PS50045"/>
    </source>
</evidence>
<dbReference type="SUPFAM" id="SSF52540">
    <property type="entry name" value="P-loop containing nucleoside triphosphate hydrolases"/>
    <property type="match status" value="1"/>
</dbReference>
<dbReference type="GO" id="GO:0043565">
    <property type="term" value="F:sequence-specific DNA binding"/>
    <property type="evidence" value="ECO:0007669"/>
    <property type="project" value="InterPro"/>
</dbReference>
<dbReference type="InterPro" id="IPR027417">
    <property type="entry name" value="P-loop_NTPase"/>
</dbReference>
<gene>
    <name evidence="12" type="ORF">SAMN02982931_02065</name>
</gene>
<dbReference type="SUPFAM" id="SSF46689">
    <property type="entry name" value="Homeodomain-like"/>
    <property type="match status" value="1"/>
</dbReference>
<dbReference type="Pfam" id="PF02954">
    <property type="entry name" value="HTH_8"/>
    <property type="match status" value="1"/>
</dbReference>
<keyword evidence="8" id="KW-0597">Phosphoprotein</keyword>
<feature type="region of interest" description="Disordered" evidence="9">
    <location>
        <begin position="135"/>
        <end position="158"/>
    </location>
</feature>
<feature type="modified residue" description="4-aspartylphosphate" evidence="8">
    <location>
        <position position="64"/>
    </location>
</feature>
<dbReference type="OrthoDB" id="9761019at2"/>
<dbReference type="InterPro" id="IPR009057">
    <property type="entry name" value="Homeodomain-like_sf"/>
</dbReference>
<dbReference type="Gene3D" id="1.10.10.60">
    <property type="entry name" value="Homeodomain-like"/>
    <property type="match status" value="1"/>
</dbReference>
<dbReference type="GO" id="GO:0006355">
    <property type="term" value="P:regulation of DNA-templated transcription"/>
    <property type="evidence" value="ECO:0007669"/>
    <property type="project" value="InterPro"/>
</dbReference>
<dbReference type="SMART" id="SM00448">
    <property type="entry name" value="REC"/>
    <property type="match status" value="1"/>
</dbReference>
<dbReference type="InterPro" id="IPR025943">
    <property type="entry name" value="Sigma_54_int_dom_ATP-bd_2"/>
</dbReference>
<feature type="compositionally biased region" description="Low complexity" evidence="9">
    <location>
        <begin position="136"/>
        <end position="156"/>
    </location>
</feature>
<evidence type="ECO:0000256" key="6">
    <source>
        <dbReference type="ARBA" id="ARBA00023159"/>
    </source>
</evidence>
<dbReference type="STRING" id="665467.SAMN02982931_02065"/>
<organism evidence="12 13">
    <name type="scientific">Bauldia litoralis</name>
    <dbReference type="NCBI Taxonomy" id="665467"/>
    <lineage>
        <taxon>Bacteria</taxon>
        <taxon>Pseudomonadati</taxon>
        <taxon>Pseudomonadota</taxon>
        <taxon>Alphaproteobacteria</taxon>
        <taxon>Hyphomicrobiales</taxon>
        <taxon>Kaistiaceae</taxon>
        <taxon>Bauldia</taxon>
    </lineage>
</organism>
<dbReference type="CDD" id="cd00009">
    <property type="entry name" value="AAA"/>
    <property type="match status" value="1"/>
</dbReference>
<feature type="domain" description="Response regulatory" evidence="11">
    <location>
        <begin position="12"/>
        <end position="125"/>
    </location>
</feature>
<keyword evidence="3" id="KW-0902">Two-component regulatory system</keyword>
<dbReference type="EMBL" id="FMXQ01000004">
    <property type="protein sequence ID" value="SDB27940.1"/>
    <property type="molecule type" value="Genomic_DNA"/>
</dbReference>
<keyword evidence="6" id="KW-0010">Activator</keyword>
<evidence type="ECO:0000313" key="12">
    <source>
        <dbReference type="EMBL" id="SDB27940.1"/>
    </source>
</evidence>
<dbReference type="PANTHER" id="PTHR32071">
    <property type="entry name" value="TRANSCRIPTIONAL REGULATORY PROTEIN"/>
    <property type="match status" value="1"/>
</dbReference>
<dbReference type="GO" id="GO:0005524">
    <property type="term" value="F:ATP binding"/>
    <property type="evidence" value="ECO:0007669"/>
    <property type="project" value="UniProtKB-KW"/>
</dbReference>
<keyword evidence="4" id="KW-0805">Transcription regulation</keyword>
<dbReference type="PROSITE" id="PS00688">
    <property type="entry name" value="SIGMA54_INTERACT_3"/>
    <property type="match status" value="1"/>
</dbReference>
<keyword evidence="2" id="KW-0067">ATP-binding</keyword>
<dbReference type="SUPFAM" id="SSF52172">
    <property type="entry name" value="CheY-like"/>
    <property type="match status" value="1"/>
</dbReference>
<dbReference type="Gene3D" id="1.10.8.60">
    <property type="match status" value="1"/>
</dbReference>
<proteinExistence type="predicted"/>
<dbReference type="InterPro" id="IPR002197">
    <property type="entry name" value="HTH_Fis"/>
</dbReference>
<dbReference type="SMART" id="SM00382">
    <property type="entry name" value="AAA"/>
    <property type="match status" value="1"/>
</dbReference>
<dbReference type="InterPro" id="IPR011006">
    <property type="entry name" value="CheY-like_superfamily"/>
</dbReference>
<dbReference type="PROSITE" id="PS50110">
    <property type="entry name" value="RESPONSE_REGULATORY"/>
    <property type="match status" value="1"/>
</dbReference>